<organism evidence="4 5">
    <name type="scientific">Absidia repens</name>
    <dbReference type="NCBI Taxonomy" id="90262"/>
    <lineage>
        <taxon>Eukaryota</taxon>
        <taxon>Fungi</taxon>
        <taxon>Fungi incertae sedis</taxon>
        <taxon>Mucoromycota</taxon>
        <taxon>Mucoromycotina</taxon>
        <taxon>Mucoromycetes</taxon>
        <taxon>Mucorales</taxon>
        <taxon>Cunninghamellaceae</taxon>
        <taxon>Absidia</taxon>
    </lineage>
</organism>
<feature type="compositionally biased region" description="Polar residues" evidence="2">
    <location>
        <begin position="8"/>
        <end position="25"/>
    </location>
</feature>
<evidence type="ECO:0000256" key="2">
    <source>
        <dbReference type="SAM" id="MobiDB-lite"/>
    </source>
</evidence>
<dbReference type="GO" id="GO:0005737">
    <property type="term" value="C:cytoplasm"/>
    <property type="evidence" value="ECO:0007669"/>
    <property type="project" value="TreeGrafter"/>
</dbReference>
<dbReference type="SUPFAM" id="SSF53474">
    <property type="entry name" value="alpha/beta-Hydrolases"/>
    <property type="match status" value="1"/>
</dbReference>
<dbReference type="InterPro" id="IPR003140">
    <property type="entry name" value="PLipase/COase/thioEstase"/>
</dbReference>
<accession>A0A1X2HYU3</accession>
<reference evidence="4 5" key="1">
    <citation type="submission" date="2016-07" db="EMBL/GenBank/DDBJ databases">
        <title>Pervasive Adenine N6-methylation of Active Genes in Fungi.</title>
        <authorList>
            <consortium name="DOE Joint Genome Institute"/>
            <person name="Mondo S.J."/>
            <person name="Dannebaum R.O."/>
            <person name="Kuo R.C."/>
            <person name="Labutti K."/>
            <person name="Haridas S."/>
            <person name="Kuo A."/>
            <person name="Salamov A."/>
            <person name="Ahrendt S.R."/>
            <person name="Lipzen A."/>
            <person name="Sullivan W."/>
            <person name="Andreopoulos W.B."/>
            <person name="Clum A."/>
            <person name="Lindquist E."/>
            <person name="Daum C."/>
            <person name="Ramamoorthy G.K."/>
            <person name="Gryganskyi A."/>
            <person name="Culley D."/>
            <person name="Magnuson J.K."/>
            <person name="James T.Y."/>
            <person name="O'Malley M.A."/>
            <person name="Stajich J.E."/>
            <person name="Spatafora J.W."/>
            <person name="Visel A."/>
            <person name="Grigoriev I.V."/>
        </authorList>
    </citation>
    <scope>NUCLEOTIDE SEQUENCE [LARGE SCALE GENOMIC DNA]</scope>
    <source>
        <strain evidence="4 5">NRRL 1336</strain>
    </source>
</reference>
<dbReference type="InterPro" id="IPR050565">
    <property type="entry name" value="LYPA1-2/EST-like"/>
</dbReference>
<gene>
    <name evidence="4" type="ORF">BCR42DRAFT_456757</name>
</gene>
<evidence type="ECO:0000259" key="3">
    <source>
        <dbReference type="Pfam" id="PF02230"/>
    </source>
</evidence>
<evidence type="ECO:0000256" key="1">
    <source>
        <dbReference type="ARBA" id="ARBA00006499"/>
    </source>
</evidence>
<evidence type="ECO:0000313" key="5">
    <source>
        <dbReference type="Proteomes" id="UP000193560"/>
    </source>
</evidence>
<dbReference type="GO" id="GO:0052689">
    <property type="term" value="F:carboxylic ester hydrolase activity"/>
    <property type="evidence" value="ECO:0007669"/>
    <property type="project" value="TreeGrafter"/>
</dbReference>
<dbReference type="GO" id="GO:0008474">
    <property type="term" value="F:palmitoyl-(protein) hydrolase activity"/>
    <property type="evidence" value="ECO:0007669"/>
    <property type="project" value="TreeGrafter"/>
</dbReference>
<feature type="region of interest" description="Disordered" evidence="2">
    <location>
        <begin position="1"/>
        <end position="25"/>
    </location>
</feature>
<dbReference type="Gene3D" id="3.40.50.1820">
    <property type="entry name" value="alpha/beta hydrolase"/>
    <property type="match status" value="1"/>
</dbReference>
<dbReference type="EMBL" id="MCGE01000043">
    <property type="protein sequence ID" value="ORZ05609.1"/>
    <property type="molecule type" value="Genomic_DNA"/>
</dbReference>
<dbReference type="Proteomes" id="UP000193560">
    <property type="component" value="Unassembled WGS sequence"/>
</dbReference>
<feature type="domain" description="Phospholipase/carboxylesterase/thioesterase" evidence="3">
    <location>
        <begin position="37"/>
        <end position="234"/>
    </location>
</feature>
<sequence>MQDIHVKAQQSNNRKPLPQSKNNRLTFKYTPSRDGVDTNVLILLHGLGDTLQPFAALGQKLELPQTATLAVQAPEPIPYMDGGCYQWYPSFNMMTGEVLPPGHTEQKKGLLKTRKLLAELIHHLIEDCHYNAPHIFLFGFSQGGVVALDQVLKGEIRNLGGVVSISGYIMTMEENDCQPTLYDGPILITQGEKDSVIGSKTQAEKMFGQVKQFCTSSAQTQLLFFAGKGHSMPASQQEWRAIHAFFASQMPRRNLQLENMADVYEIRPGNGGV</sequence>
<comment type="similarity">
    <text evidence="1">Belongs to the AB hydrolase superfamily. AB hydrolase 2 family.</text>
</comment>
<dbReference type="STRING" id="90262.A0A1X2HYU3"/>
<comment type="caution">
    <text evidence="4">The sequence shown here is derived from an EMBL/GenBank/DDBJ whole genome shotgun (WGS) entry which is preliminary data.</text>
</comment>
<dbReference type="AlphaFoldDB" id="A0A1X2HYU3"/>
<dbReference type="PANTHER" id="PTHR10655">
    <property type="entry name" value="LYSOPHOSPHOLIPASE-RELATED"/>
    <property type="match status" value="1"/>
</dbReference>
<dbReference type="Pfam" id="PF02230">
    <property type="entry name" value="Abhydrolase_2"/>
    <property type="match status" value="1"/>
</dbReference>
<dbReference type="PANTHER" id="PTHR10655:SF67">
    <property type="entry name" value="PHOSPHOLIPASE_CARBOXYLESTERASE SUPERFAMILY (AFU_ORTHOLOGUE AFUA_5G09340)"/>
    <property type="match status" value="1"/>
</dbReference>
<dbReference type="OrthoDB" id="437457at2759"/>
<dbReference type="InterPro" id="IPR029058">
    <property type="entry name" value="AB_hydrolase_fold"/>
</dbReference>
<name>A0A1X2HYU3_9FUNG</name>
<keyword evidence="4" id="KW-0378">Hydrolase</keyword>
<keyword evidence="5" id="KW-1185">Reference proteome</keyword>
<protein>
    <submittedName>
        <fullName evidence="4">Alpha/Beta hydrolase protein</fullName>
    </submittedName>
</protein>
<evidence type="ECO:0000313" key="4">
    <source>
        <dbReference type="EMBL" id="ORZ05609.1"/>
    </source>
</evidence>
<proteinExistence type="inferred from homology"/>